<evidence type="ECO:0000259" key="5">
    <source>
        <dbReference type="SMART" id="SM00849"/>
    </source>
</evidence>
<sequence>MKFERFVVGMLESNSYIIYDEHTLDTFVIDPGDESQTLFKYIEKNALRVKAIILTHYHYDHIGAVDDIKKKYNCPVYIHKKDALGLKTPEINHSIGGYRKPVAITADKLVSDGDQIQAGEVILEVIHTPGHTHGSMCLKVKNENIIFTGDTIFDDDLGRTDLEDGSEDEMKRSIVNKIAKWADDIVIYPGHADHATMAYVRKKNIEFLSMLK</sequence>
<feature type="domain" description="Metallo-beta-lactamase" evidence="5">
    <location>
        <begin position="12"/>
        <end position="191"/>
    </location>
</feature>
<comment type="caution">
    <text evidence="6">The sequence shown here is derived from an EMBL/GenBank/DDBJ whole genome shotgun (WGS) entry which is preliminary data.</text>
</comment>
<dbReference type="InterPro" id="IPR051453">
    <property type="entry name" value="MBL_Glyoxalase_II"/>
</dbReference>
<dbReference type="Gene3D" id="3.60.15.10">
    <property type="entry name" value="Ribonuclease Z/Hydroxyacylglutathione hydrolase-like"/>
    <property type="match status" value="1"/>
</dbReference>
<keyword evidence="4" id="KW-0862">Zinc</keyword>
<evidence type="ECO:0000313" key="6">
    <source>
        <dbReference type="EMBL" id="MBB6217113.1"/>
    </source>
</evidence>
<dbReference type="InterPro" id="IPR036866">
    <property type="entry name" value="RibonucZ/Hydroxyglut_hydro"/>
</dbReference>
<accession>A0A841KUR6</accession>
<dbReference type="SMART" id="SM00849">
    <property type="entry name" value="Lactamase_B"/>
    <property type="match status" value="1"/>
</dbReference>
<evidence type="ECO:0000256" key="1">
    <source>
        <dbReference type="ARBA" id="ARBA00001947"/>
    </source>
</evidence>
<proteinExistence type="predicted"/>
<keyword evidence="2" id="KW-0479">Metal-binding</keyword>
<protein>
    <submittedName>
        <fullName evidence="6">Glyoxylase-like metal-dependent hydrolase (Beta-lactamase superfamily II)</fullName>
    </submittedName>
</protein>
<dbReference type="RefSeq" id="WP_184311627.1">
    <property type="nucleotide sequence ID" value="NZ_JACHEN010000020.1"/>
</dbReference>
<dbReference type="GO" id="GO:0046872">
    <property type="term" value="F:metal ion binding"/>
    <property type="evidence" value="ECO:0007669"/>
    <property type="project" value="UniProtKB-KW"/>
</dbReference>
<comment type="cofactor">
    <cofactor evidence="1">
        <name>Zn(2+)</name>
        <dbReference type="ChEBI" id="CHEBI:29105"/>
    </cofactor>
</comment>
<gene>
    <name evidence="6" type="ORF">HNQ80_003219</name>
</gene>
<dbReference type="GO" id="GO:0016787">
    <property type="term" value="F:hydrolase activity"/>
    <property type="evidence" value="ECO:0007669"/>
    <property type="project" value="UniProtKB-KW"/>
</dbReference>
<dbReference type="PANTHER" id="PTHR46233">
    <property type="entry name" value="HYDROXYACYLGLUTATHIONE HYDROLASE GLOC"/>
    <property type="match status" value="1"/>
</dbReference>
<keyword evidence="3 6" id="KW-0378">Hydrolase</keyword>
<dbReference type="EMBL" id="JACHEN010000020">
    <property type="protein sequence ID" value="MBB6217113.1"/>
    <property type="molecule type" value="Genomic_DNA"/>
</dbReference>
<keyword evidence="7" id="KW-1185">Reference proteome</keyword>
<evidence type="ECO:0000256" key="2">
    <source>
        <dbReference type="ARBA" id="ARBA00022723"/>
    </source>
</evidence>
<dbReference type="SUPFAM" id="SSF56281">
    <property type="entry name" value="Metallo-hydrolase/oxidoreductase"/>
    <property type="match status" value="1"/>
</dbReference>
<evidence type="ECO:0000256" key="4">
    <source>
        <dbReference type="ARBA" id="ARBA00022833"/>
    </source>
</evidence>
<organism evidence="6 7">
    <name type="scientific">Anaerosolibacter carboniphilus</name>
    <dbReference type="NCBI Taxonomy" id="1417629"/>
    <lineage>
        <taxon>Bacteria</taxon>
        <taxon>Bacillati</taxon>
        <taxon>Bacillota</taxon>
        <taxon>Clostridia</taxon>
        <taxon>Peptostreptococcales</taxon>
        <taxon>Thermotaleaceae</taxon>
        <taxon>Anaerosolibacter</taxon>
    </lineage>
</organism>
<evidence type="ECO:0000313" key="7">
    <source>
        <dbReference type="Proteomes" id="UP000579281"/>
    </source>
</evidence>
<dbReference type="AlphaFoldDB" id="A0A841KUR6"/>
<dbReference type="Proteomes" id="UP000579281">
    <property type="component" value="Unassembled WGS sequence"/>
</dbReference>
<evidence type="ECO:0000256" key="3">
    <source>
        <dbReference type="ARBA" id="ARBA00022801"/>
    </source>
</evidence>
<dbReference type="InterPro" id="IPR001279">
    <property type="entry name" value="Metallo-B-lactamas"/>
</dbReference>
<dbReference type="CDD" id="cd06262">
    <property type="entry name" value="metallo-hydrolase-like_MBL-fold"/>
    <property type="match status" value="1"/>
</dbReference>
<dbReference type="Pfam" id="PF00753">
    <property type="entry name" value="Lactamase_B"/>
    <property type="match status" value="1"/>
</dbReference>
<dbReference type="PANTHER" id="PTHR46233:SF3">
    <property type="entry name" value="HYDROXYACYLGLUTATHIONE HYDROLASE GLOC"/>
    <property type="match status" value="1"/>
</dbReference>
<reference evidence="6 7" key="1">
    <citation type="submission" date="2020-08" db="EMBL/GenBank/DDBJ databases">
        <title>Genomic Encyclopedia of Type Strains, Phase IV (KMG-IV): sequencing the most valuable type-strain genomes for metagenomic binning, comparative biology and taxonomic classification.</title>
        <authorList>
            <person name="Goeker M."/>
        </authorList>
    </citation>
    <scope>NUCLEOTIDE SEQUENCE [LARGE SCALE GENOMIC DNA]</scope>
    <source>
        <strain evidence="6 7">DSM 103526</strain>
    </source>
</reference>
<name>A0A841KUR6_9FIRM</name>